<feature type="repeat" description="PPR" evidence="2">
    <location>
        <begin position="193"/>
        <end position="227"/>
    </location>
</feature>
<feature type="repeat" description="PPR" evidence="2">
    <location>
        <begin position="368"/>
        <end position="402"/>
    </location>
</feature>
<dbReference type="PANTHER" id="PTHR47942:SF33">
    <property type="entry name" value="OS02G0121900 PROTEIN"/>
    <property type="match status" value="1"/>
</dbReference>
<dbReference type="EMBL" id="JAGFBR010000017">
    <property type="protein sequence ID" value="KAH0451180.1"/>
    <property type="molecule type" value="Genomic_DNA"/>
</dbReference>
<feature type="repeat" description="PPR" evidence="2">
    <location>
        <begin position="333"/>
        <end position="367"/>
    </location>
</feature>
<dbReference type="PANTHER" id="PTHR47942">
    <property type="entry name" value="TETRATRICOPEPTIDE REPEAT (TPR)-LIKE SUPERFAMILY PROTEIN-RELATED"/>
    <property type="match status" value="1"/>
</dbReference>
<reference evidence="3 4" key="1">
    <citation type="journal article" date="2021" name="Hortic Res">
        <title>Chromosome-scale assembly of the Dendrobium chrysotoxum genome enhances the understanding of orchid evolution.</title>
        <authorList>
            <person name="Zhang Y."/>
            <person name="Zhang G.Q."/>
            <person name="Zhang D."/>
            <person name="Liu X.D."/>
            <person name="Xu X.Y."/>
            <person name="Sun W.H."/>
            <person name="Yu X."/>
            <person name="Zhu X."/>
            <person name="Wang Z.W."/>
            <person name="Zhao X."/>
            <person name="Zhong W.Y."/>
            <person name="Chen H."/>
            <person name="Yin W.L."/>
            <person name="Huang T."/>
            <person name="Niu S.C."/>
            <person name="Liu Z.J."/>
        </authorList>
    </citation>
    <scope>NUCLEOTIDE SEQUENCE [LARGE SCALE GENOMIC DNA]</scope>
    <source>
        <strain evidence="3">Lindl</strain>
    </source>
</reference>
<feature type="repeat" description="PPR" evidence="2">
    <location>
        <begin position="265"/>
        <end position="299"/>
    </location>
</feature>
<organism evidence="3 4">
    <name type="scientific">Dendrobium chrysotoxum</name>
    <name type="common">Orchid</name>
    <dbReference type="NCBI Taxonomy" id="161865"/>
    <lineage>
        <taxon>Eukaryota</taxon>
        <taxon>Viridiplantae</taxon>
        <taxon>Streptophyta</taxon>
        <taxon>Embryophyta</taxon>
        <taxon>Tracheophyta</taxon>
        <taxon>Spermatophyta</taxon>
        <taxon>Magnoliopsida</taxon>
        <taxon>Liliopsida</taxon>
        <taxon>Asparagales</taxon>
        <taxon>Orchidaceae</taxon>
        <taxon>Epidendroideae</taxon>
        <taxon>Malaxideae</taxon>
        <taxon>Dendrobiinae</taxon>
        <taxon>Dendrobium</taxon>
    </lineage>
</organism>
<dbReference type="NCBIfam" id="TIGR00756">
    <property type="entry name" value="PPR"/>
    <property type="match status" value="8"/>
</dbReference>
<sequence>MSRLRRAQLRRPSSRLPAADEEHLLAIARLFNDRHPSSALALDSALSPLLLGLTHPSSLLRALSLLPSPSAAPLLLLSAIRLRSPLADHRATGKTLNLLLRSRNLRPAVDFLLSLPHPSPLLHDAPFNALIRSLARAGHLRRAVQVFRLMPARGVAYSAFSFNSLFAALFRRGRTRAAARLFDLMLRLGVPPDAVTFNTVIRGFCLNTMVSEAFHVFRLMPRHHCDPDVVTYNTLLDGLIRTGKFGAAHKLFEEMRKKSADVVPNVVSYTTLIRGYCSRLMVDKAVALFGKMVVVGLKPNKITFNTLMKGFCEAGNLDLMKNFFDKKAGFKPDICTFNTLIAAHCNAGSVEDALKTFDRLTELGLKGDSATYSTLVRGLCSIGKFGRAEMLIDELHEKEIFRRADSCLPLMASYNPLFEHLCSCGKTEKAGKVLRELLERRATVDIAAFKTIILGYCREGAFVKGYNLLVSMVMRDLKPDYKLCEELVKGFISKGNIGCALEAMKRMLDSGHRPSTDCFHSVLDGLLRKDGYANEAADLVSVMLERKIRQNSDLSTDVIHKLFGNGLNEKAFEIIRLLYANGYCVKMEKLVLILCQERKFLEARGLLLFSLEKKENLDLQGFCMVVNGLCEVERASEAFDLFYNVIDEQGSGAISSCMKSLMLALERTGMLKEAEFVSKQIIRTDVGEKPNVSMLLLLGSHIRIKPDLLLVELLHQMIKGRCNAEGNRGFRCSRNRNIFFRFLNIHCRLRMKSGAVEDIGVCEEGRRDIGRDWILQIIFGLQSICNNVS</sequence>
<evidence type="ECO:0000313" key="3">
    <source>
        <dbReference type="EMBL" id="KAH0451180.1"/>
    </source>
</evidence>
<dbReference type="Pfam" id="PF13041">
    <property type="entry name" value="PPR_2"/>
    <property type="match status" value="3"/>
</dbReference>
<proteinExistence type="predicted"/>
<dbReference type="Gene3D" id="1.25.40.10">
    <property type="entry name" value="Tetratricopeptide repeat domain"/>
    <property type="match status" value="5"/>
</dbReference>
<feature type="repeat" description="PPR" evidence="2">
    <location>
        <begin position="228"/>
        <end position="262"/>
    </location>
</feature>
<evidence type="ECO:0000256" key="2">
    <source>
        <dbReference type="PROSITE-ProRule" id="PRU00708"/>
    </source>
</evidence>
<dbReference type="Proteomes" id="UP000775213">
    <property type="component" value="Unassembled WGS sequence"/>
</dbReference>
<evidence type="ECO:0000256" key="1">
    <source>
        <dbReference type="ARBA" id="ARBA00022737"/>
    </source>
</evidence>
<dbReference type="AlphaFoldDB" id="A0AAV7G4T9"/>
<protein>
    <recommendedName>
        <fullName evidence="5">Pentatricopeptide repeat-containing protein</fullName>
    </recommendedName>
</protein>
<evidence type="ECO:0008006" key="5">
    <source>
        <dbReference type="Google" id="ProtNLM"/>
    </source>
</evidence>
<feature type="repeat" description="PPR" evidence="2">
    <location>
        <begin position="158"/>
        <end position="192"/>
    </location>
</feature>
<keyword evidence="4" id="KW-1185">Reference proteome</keyword>
<comment type="caution">
    <text evidence="3">The sequence shown here is derived from an EMBL/GenBank/DDBJ whole genome shotgun (WGS) entry which is preliminary data.</text>
</comment>
<gene>
    <name evidence="3" type="ORF">IEQ34_018479</name>
</gene>
<accession>A0AAV7G4T9</accession>
<dbReference type="InterPro" id="IPR011990">
    <property type="entry name" value="TPR-like_helical_dom_sf"/>
</dbReference>
<name>A0AAV7G4T9_DENCH</name>
<dbReference type="PROSITE" id="PS51375">
    <property type="entry name" value="PPR"/>
    <property type="match status" value="8"/>
</dbReference>
<dbReference type="InterPro" id="IPR002885">
    <property type="entry name" value="PPR_rpt"/>
</dbReference>
<feature type="repeat" description="PPR" evidence="2">
    <location>
        <begin position="445"/>
        <end position="479"/>
    </location>
</feature>
<evidence type="ECO:0000313" key="4">
    <source>
        <dbReference type="Proteomes" id="UP000775213"/>
    </source>
</evidence>
<dbReference type="InterPro" id="IPR051222">
    <property type="entry name" value="PPR/CCM1_RNA-binding"/>
</dbReference>
<keyword evidence="1" id="KW-0677">Repeat</keyword>
<dbReference type="Pfam" id="PF01535">
    <property type="entry name" value="PPR"/>
    <property type="match status" value="3"/>
</dbReference>
<feature type="repeat" description="PPR" evidence="2">
    <location>
        <begin position="123"/>
        <end position="157"/>
    </location>
</feature>